<accession>A0A1V9XRZ0</accession>
<feature type="transmembrane region" description="Helical" evidence="7">
    <location>
        <begin position="258"/>
        <end position="281"/>
    </location>
</feature>
<organism evidence="10 11">
    <name type="scientific">Tropilaelaps mercedesae</name>
    <dbReference type="NCBI Taxonomy" id="418985"/>
    <lineage>
        <taxon>Eukaryota</taxon>
        <taxon>Metazoa</taxon>
        <taxon>Ecdysozoa</taxon>
        <taxon>Arthropoda</taxon>
        <taxon>Chelicerata</taxon>
        <taxon>Arachnida</taxon>
        <taxon>Acari</taxon>
        <taxon>Parasitiformes</taxon>
        <taxon>Mesostigmata</taxon>
        <taxon>Gamasina</taxon>
        <taxon>Dermanyssoidea</taxon>
        <taxon>Laelapidae</taxon>
        <taxon>Tropilaelaps</taxon>
    </lineage>
</organism>
<dbReference type="PANTHER" id="PTHR11662:SF399">
    <property type="entry name" value="FI19708P1-RELATED"/>
    <property type="match status" value="1"/>
</dbReference>
<dbReference type="GO" id="GO:0016020">
    <property type="term" value="C:membrane"/>
    <property type="evidence" value="ECO:0007669"/>
    <property type="project" value="UniProtKB-SubCell"/>
</dbReference>
<evidence type="ECO:0000313" key="10">
    <source>
        <dbReference type="EMBL" id="OQR76221.1"/>
    </source>
</evidence>
<dbReference type="Gene3D" id="1.20.1250.20">
    <property type="entry name" value="MFS general substrate transporter like domains"/>
    <property type="match status" value="4"/>
</dbReference>
<feature type="transmembrane region" description="Helical" evidence="7">
    <location>
        <begin position="168"/>
        <end position="188"/>
    </location>
</feature>
<reference evidence="10 11" key="1">
    <citation type="journal article" date="2017" name="Gigascience">
        <title>Draft genome of the honey bee ectoparasitic mite, Tropilaelaps mercedesae, is shaped by the parasitic life history.</title>
        <authorList>
            <person name="Dong X."/>
            <person name="Armstrong S.D."/>
            <person name="Xia D."/>
            <person name="Makepeace B.L."/>
            <person name="Darby A.C."/>
            <person name="Kadowaki T."/>
        </authorList>
    </citation>
    <scope>NUCLEOTIDE SEQUENCE [LARGE SCALE GENOMIC DNA]</scope>
    <source>
        <strain evidence="10">Wuxi-XJTLU</strain>
    </source>
</reference>
<evidence type="ECO:0000256" key="7">
    <source>
        <dbReference type="SAM" id="Phobius"/>
    </source>
</evidence>
<keyword evidence="5 7" id="KW-1133">Transmembrane helix</keyword>
<sequence length="968" mass="105440">MFLSAFLAYAMRVNLSVSIIAMVKSSARNAANGGGNINNITSSNTCRPDDQNFTQMRKDSLTEVLQKVEGEFNWDENQQAALLYSFFAGYILTQIPGGHIAEVVSVTRILGAGVGLTALLTCLTSFAARFNYYALIALRVAEGITEGVTFPAIFAILARWSPVSEQTLLVNVVTVGTVIGTIVALPVAGMLCTSSLGWPASFYVFGAIGFLWVVVWLCVATDSPEDHPWISNDEQQYIVETRSSSFNEKRPPMPWRRILLSPAVLCVGLTKLAGSFNYYMILTELPSYLNAMFTIDITQNGYINAGMNLGLGTTLVITALITDKLIERNVLNKTLLRKLFVACSTIIPSICMCLLQLLGCRYDLIVTTLFINYIFLGFSGGGDAAMALDIAPRFAGPIAGVVNTIANIAGLLAPKLVGTLTENDNTLTQWNLVFLYTGIFTTVGSVIFLIFGTAEQQSWAVETASDDDLHPGILQLRFFLCFLIFIAMFLVYAMRCNLSVAILAMNDSAAGSSASITSNDTCRPQKHNVHHHKNSSATKGWRESREFHWDEDQQATVLTSFFIGYVITQVPGGYLAEVASVTWVFGTGVGLTSLLACLTAPAARFSYYALVALLVGEGITEGVTLPAAFSFLARWSPKNEQNRLVNIFTIGAVTGTTVTLPVSAMLSASPLSWPAAFYIFGGAGLIWTVIWFCVATDFPEKHPWISPEEREYILNSRSSTYNEGHLPVPWSRILLSPAVLCLGITKLASTLNYYMIITELPTYLNDMFAIDIINNGWVTGGMNLALAIVLIITGSISDKVIERNIVNKTLLRKFFVFCSTLLPSLCMFLLTTYGCRYDLISATLLVNCIFIGFSGGGDAPMPLDIAPRFTGTVAGLTNMMANVAGLLAPKLVGILTKNNNTFTQWNRVFLYTGIFTTVGAVIFLIFGTAEAQSWATEKKTDEGTGAANHPNRDTLTDHFNIAIRDIAN</sequence>
<dbReference type="SUPFAM" id="SSF103473">
    <property type="entry name" value="MFS general substrate transporter"/>
    <property type="match status" value="2"/>
</dbReference>
<feature type="transmembrane region" description="Helical" evidence="7">
    <location>
        <begin position="776"/>
        <end position="793"/>
    </location>
</feature>
<dbReference type="Pfam" id="PF07690">
    <property type="entry name" value="MFS_1"/>
    <property type="match status" value="2"/>
</dbReference>
<evidence type="ECO:0000256" key="6">
    <source>
        <dbReference type="ARBA" id="ARBA00023136"/>
    </source>
</evidence>
<dbReference type="GO" id="GO:0006820">
    <property type="term" value="P:monoatomic anion transport"/>
    <property type="evidence" value="ECO:0007669"/>
    <property type="project" value="TreeGrafter"/>
</dbReference>
<keyword evidence="2" id="KW-0813">Transport</keyword>
<keyword evidence="8" id="KW-0732">Signal</keyword>
<feature type="domain" description="Major facilitator superfamily (MFS) profile" evidence="9">
    <location>
        <begin position="1"/>
        <end position="456"/>
    </location>
</feature>
<evidence type="ECO:0000313" key="11">
    <source>
        <dbReference type="Proteomes" id="UP000192247"/>
    </source>
</evidence>
<dbReference type="EMBL" id="MNPL01005134">
    <property type="protein sequence ID" value="OQR76221.1"/>
    <property type="molecule type" value="Genomic_DNA"/>
</dbReference>
<name>A0A1V9XRZ0_9ACAR</name>
<feature type="transmembrane region" description="Helical" evidence="7">
    <location>
        <begin position="869"/>
        <end position="888"/>
    </location>
</feature>
<dbReference type="InterPro" id="IPR050382">
    <property type="entry name" value="MFS_Na/Anion_cotransporter"/>
</dbReference>
<comment type="subcellular location">
    <subcellularLocation>
        <location evidence="1">Membrane</location>
        <topology evidence="1">Multi-pass membrane protein</topology>
    </subcellularLocation>
</comment>
<comment type="caution">
    <text evidence="10">The sequence shown here is derived from an EMBL/GenBank/DDBJ whole genome shotgun (WGS) entry which is preliminary data.</text>
</comment>
<evidence type="ECO:0000256" key="1">
    <source>
        <dbReference type="ARBA" id="ARBA00004141"/>
    </source>
</evidence>
<keyword evidence="4" id="KW-0769">Symport</keyword>
<dbReference type="OrthoDB" id="2985014at2759"/>
<gene>
    <name evidence="10" type="ORF">BIW11_07920</name>
</gene>
<dbReference type="InterPro" id="IPR011701">
    <property type="entry name" value="MFS"/>
</dbReference>
<dbReference type="PANTHER" id="PTHR11662">
    <property type="entry name" value="SOLUTE CARRIER FAMILY 17"/>
    <property type="match status" value="1"/>
</dbReference>
<dbReference type="FunFam" id="1.20.1250.20:FF:000423">
    <property type="entry name" value="Putative inorganic phosphate cotransporter-like Protein"/>
    <property type="match status" value="1"/>
</dbReference>
<feature type="transmembrane region" description="Helical" evidence="7">
    <location>
        <begin position="335"/>
        <end position="358"/>
    </location>
</feature>
<evidence type="ECO:0000256" key="5">
    <source>
        <dbReference type="ARBA" id="ARBA00022989"/>
    </source>
</evidence>
<dbReference type="Proteomes" id="UP000192247">
    <property type="component" value="Unassembled WGS sequence"/>
</dbReference>
<feature type="transmembrane region" description="Helical" evidence="7">
    <location>
        <begin position="474"/>
        <end position="494"/>
    </location>
</feature>
<keyword evidence="11" id="KW-1185">Reference proteome</keyword>
<dbReference type="InParanoid" id="A0A1V9XRZ0"/>
<keyword evidence="3 7" id="KW-0812">Transmembrane</keyword>
<dbReference type="PROSITE" id="PS50850">
    <property type="entry name" value="MFS"/>
    <property type="match status" value="2"/>
</dbReference>
<dbReference type="STRING" id="418985.A0A1V9XRZ0"/>
<feature type="transmembrane region" description="Helical" evidence="7">
    <location>
        <begin position="733"/>
        <end position="756"/>
    </location>
</feature>
<dbReference type="InterPro" id="IPR020846">
    <property type="entry name" value="MFS_dom"/>
</dbReference>
<dbReference type="FunFam" id="1.20.1250.20:FF:000003">
    <property type="entry name" value="Solute carrier family 17 member 3"/>
    <property type="match status" value="2"/>
</dbReference>
<keyword evidence="6 7" id="KW-0472">Membrane</keyword>
<feature type="transmembrane region" description="Helical" evidence="7">
    <location>
        <begin position="394"/>
        <end position="413"/>
    </location>
</feature>
<protein>
    <submittedName>
        <fullName evidence="10">Sialin-like</fullName>
    </submittedName>
</protein>
<feature type="transmembrane region" description="Helical" evidence="7">
    <location>
        <begin position="814"/>
        <end position="833"/>
    </location>
</feature>
<proteinExistence type="predicted"/>
<feature type="transmembrane region" description="Helical" evidence="7">
    <location>
        <begin position="675"/>
        <end position="694"/>
    </location>
</feature>
<feature type="transmembrane region" description="Helical" evidence="7">
    <location>
        <begin position="200"/>
        <end position="219"/>
    </location>
</feature>
<feature type="transmembrane region" description="Helical" evidence="7">
    <location>
        <begin position="583"/>
        <end position="601"/>
    </location>
</feature>
<dbReference type="GO" id="GO:0015293">
    <property type="term" value="F:symporter activity"/>
    <property type="evidence" value="ECO:0007669"/>
    <property type="project" value="UniProtKB-KW"/>
</dbReference>
<feature type="chain" id="PRO_5012122168" evidence="8">
    <location>
        <begin position="17"/>
        <end position="968"/>
    </location>
</feature>
<feature type="transmembrane region" description="Helical" evidence="7">
    <location>
        <begin position="644"/>
        <end position="669"/>
    </location>
</feature>
<evidence type="ECO:0000256" key="2">
    <source>
        <dbReference type="ARBA" id="ARBA00022448"/>
    </source>
</evidence>
<feature type="transmembrane region" description="Helical" evidence="7">
    <location>
        <begin position="301"/>
        <end position="323"/>
    </location>
</feature>
<feature type="transmembrane region" description="Helical" evidence="7">
    <location>
        <begin position="109"/>
        <end position="128"/>
    </location>
</feature>
<feature type="transmembrane region" description="Helical" evidence="7">
    <location>
        <begin position="908"/>
        <end position="929"/>
    </location>
</feature>
<dbReference type="InterPro" id="IPR036259">
    <property type="entry name" value="MFS_trans_sf"/>
</dbReference>
<feature type="transmembrane region" description="Helical" evidence="7">
    <location>
        <begin position="134"/>
        <end position="156"/>
    </location>
</feature>
<evidence type="ECO:0000256" key="3">
    <source>
        <dbReference type="ARBA" id="ARBA00022692"/>
    </source>
</evidence>
<feature type="transmembrane region" description="Helical" evidence="7">
    <location>
        <begin position="607"/>
        <end position="632"/>
    </location>
</feature>
<dbReference type="AlphaFoldDB" id="A0A1V9XRZ0"/>
<feature type="domain" description="Major facilitator superfamily (MFS) profile" evidence="9">
    <location>
        <begin position="473"/>
        <end position="931"/>
    </location>
</feature>
<evidence type="ECO:0000259" key="9">
    <source>
        <dbReference type="PROSITE" id="PS50850"/>
    </source>
</evidence>
<feature type="signal peptide" evidence="8">
    <location>
        <begin position="1"/>
        <end position="16"/>
    </location>
</feature>
<feature type="transmembrane region" description="Helical" evidence="7">
    <location>
        <begin position="433"/>
        <end position="454"/>
    </location>
</feature>
<feature type="transmembrane region" description="Helical" evidence="7">
    <location>
        <begin position="364"/>
        <end position="382"/>
    </location>
</feature>
<evidence type="ECO:0000256" key="8">
    <source>
        <dbReference type="SAM" id="SignalP"/>
    </source>
</evidence>
<evidence type="ECO:0000256" key="4">
    <source>
        <dbReference type="ARBA" id="ARBA00022847"/>
    </source>
</evidence>